<proteinExistence type="predicted"/>
<gene>
    <name evidence="1" type="ORF">DW828_03610</name>
</gene>
<accession>A0A3E4ZU56</accession>
<sequence>MEKTIQDKELGTIHLRTSPRATRYTLKISKGTITATMPPGGNEARMLAFIRENKKKLLAALAKHPARPLLTDETKMQTATFRLHVFRTDRANFYMKLDDGVLHIACPSQTDFADERVQKLLKDFIEQALRHEARRLLPSRLLDLASRHGFTCTDVKIFNSKSHWGSCTPRRSINLSLSLMLLPWHLIDYVLLHELCHTIEMNHSDRFWALMDKVTEGKALELRKELKKYHML</sequence>
<dbReference type="RefSeq" id="WP_046451683.1">
    <property type="nucleotide sequence ID" value="NZ_BAABZJ010000001.1"/>
</dbReference>
<comment type="caution">
    <text evidence="1">The sequence shown here is derived from an EMBL/GenBank/DDBJ whole genome shotgun (WGS) entry which is preliminary data.</text>
</comment>
<dbReference type="AlphaFoldDB" id="A0A3E4ZU56"/>
<dbReference type="InterPro" id="IPR053136">
    <property type="entry name" value="UTP_pyrophosphatase-like"/>
</dbReference>
<reference evidence="1 2" key="1">
    <citation type="submission" date="2018-08" db="EMBL/GenBank/DDBJ databases">
        <title>A genome reference for cultivated species of the human gut microbiota.</title>
        <authorList>
            <person name="Zou Y."/>
            <person name="Xue W."/>
            <person name="Luo G."/>
        </authorList>
    </citation>
    <scope>NUCLEOTIDE SEQUENCE [LARGE SCALE GENOMIC DNA]</scope>
    <source>
        <strain evidence="1 2">AM34-17</strain>
    </source>
</reference>
<dbReference type="InterPro" id="IPR002725">
    <property type="entry name" value="YgjP-like_metallopeptidase"/>
</dbReference>
<dbReference type="CDD" id="cd07344">
    <property type="entry name" value="M48_yhfN_like"/>
    <property type="match status" value="1"/>
</dbReference>
<dbReference type="Gene3D" id="3.30.2010.10">
    <property type="entry name" value="Metalloproteases ('zincins'), catalytic domain"/>
    <property type="match status" value="1"/>
</dbReference>
<dbReference type="STRING" id="46503.ERS852463_01071"/>
<dbReference type="Proteomes" id="UP000286260">
    <property type="component" value="Unassembled WGS sequence"/>
</dbReference>
<evidence type="ECO:0000313" key="1">
    <source>
        <dbReference type="EMBL" id="RHC89026.1"/>
    </source>
</evidence>
<dbReference type="Pfam" id="PF01863">
    <property type="entry name" value="YgjP-like"/>
    <property type="match status" value="1"/>
</dbReference>
<dbReference type="PANTHER" id="PTHR30399:SF1">
    <property type="entry name" value="UTP PYROPHOSPHATASE"/>
    <property type="match status" value="1"/>
</dbReference>
<protein>
    <submittedName>
        <fullName evidence="1">DUF45 domain-containing protein</fullName>
    </submittedName>
</protein>
<organism evidence="1 2">
    <name type="scientific">Parabacteroides merdae</name>
    <dbReference type="NCBI Taxonomy" id="46503"/>
    <lineage>
        <taxon>Bacteria</taxon>
        <taxon>Pseudomonadati</taxon>
        <taxon>Bacteroidota</taxon>
        <taxon>Bacteroidia</taxon>
        <taxon>Bacteroidales</taxon>
        <taxon>Tannerellaceae</taxon>
        <taxon>Parabacteroides</taxon>
    </lineage>
</organism>
<name>A0A3E4ZU56_9BACT</name>
<dbReference type="PANTHER" id="PTHR30399">
    <property type="entry name" value="UNCHARACTERIZED PROTEIN YGJP"/>
    <property type="match status" value="1"/>
</dbReference>
<evidence type="ECO:0000313" key="2">
    <source>
        <dbReference type="Proteomes" id="UP000286260"/>
    </source>
</evidence>
<dbReference type="EMBL" id="QSII01000003">
    <property type="protein sequence ID" value="RHC89026.1"/>
    <property type="molecule type" value="Genomic_DNA"/>
</dbReference>